<dbReference type="EMBL" id="CM042886">
    <property type="protein sequence ID" value="KAI4341478.1"/>
    <property type="molecule type" value="Genomic_DNA"/>
</dbReference>
<evidence type="ECO:0000313" key="1">
    <source>
        <dbReference type="EMBL" id="KAI4341478.1"/>
    </source>
</evidence>
<name>A0ACB9NZ74_9MYRT</name>
<sequence length="165" mass="17585">MKSPSVKLREAHKPPPSGRVSFSSILWDHQALHLVTVSSSDASISVHDPLLPSDTPKILSHHRDGGTSLAISPNSTCLASGSIGGEFQTNRTRITLPIRTLAFNKSGSMLAAAGDDEGIKLINKVDGSIARVLKGHKGIPNSRVRNGNGLRLYDEDEDEELTGQG</sequence>
<dbReference type="Proteomes" id="UP001057402">
    <property type="component" value="Chromosome 7"/>
</dbReference>
<accession>A0ACB9NZ74</accession>
<keyword evidence="2" id="KW-1185">Reference proteome</keyword>
<reference evidence="2" key="1">
    <citation type="journal article" date="2023" name="Front. Plant Sci.">
        <title>Chromosomal-level genome assembly of Melastoma candidum provides insights into trichome evolution.</title>
        <authorList>
            <person name="Zhong Y."/>
            <person name="Wu W."/>
            <person name="Sun C."/>
            <person name="Zou P."/>
            <person name="Liu Y."/>
            <person name="Dai S."/>
            <person name="Zhou R."/>
        </authorList>
    </citation>
    <scope>NUCLEOTIDE SEQUENCE [LARGE SCALE GENOMIC DNA]</scope>
</reference>
<evidence type="ECO:0000313" key="2">
    <source>
        <dbReference type="Proteomes" id="UP001057402"/>
    </source>
</evidence>
<proteinExistence type="predicted"/>
<comment type="caution">
    <text evidence="1">The sequence shown here is derived from an EMBL/GenBank/DDBJ whole genome shotgun (WGS) entry which is preliminary data.</text>
</comment>
<gene>
    <name evidence="1" type="ORF">MLD38_026197</name>
</gene>
<protein>
    <submittedName>
        <fullName evidence="1">Uncharacterized protein</fullName>
    </submittedName>
</protein>
<organism evidence="1 2">
    <name type="scientific">Melastoma candidum</name>
    <dbReference type="NCBI Taxonomy" id="119954"/>
    <lineage>
        <taxon>Eukaryota</taxon>
        <taxon>Viridiplantae</taxon>
        <taxon>Streptophyta</taxon>
        <taxon>Embryophyta</taxon>
        <taxon>Tracheophyta</taxon>
        <taxon>Spermatophyta</taxon>
        <taxon>Magnoliopsida</taxon>
        <taxon>eudicotyledons</taxon>
        <taxon>Gunneridae</taxon>
        <taxon>Pentapetalae</taxon>
        <taxon>rosids</taxon>
        <taxon>malvids</taxon>
        <taxon>Myrtales</taxon>
        <taxon>Melastomataceae</taxon>
        <taxon>Melastomatoideae</taxon>
        <taxon>Melastomateae</taxon>
        <taxon>Melastoma</taxon>
    </lineage>
</organism>